<reference evidence="2" key="2">
    <citation type="submission" date="2020-09" db="EMBL/GenBank/DDBJ databases">
        <authorList>
            <person name="Sun Q."/>
            <person name="Kim S."/>
        </authorList>
    </citation>
    <scope>NUCLEOTIDE SEQUENCE</scope>
    <source>
        <strain evidence="2">KCTC 12711</strain>
    </source>
</reference>
<gene>
    <name evidence="2" type="ORF">GCM10008090_30680</name>
</gene>
<comment type="caution">
    <text evidence="2">The sequence shown here is derived from an EMBL/GenBank/DDBJ whole genome shotgun (WGS) entry which is preliminary data.</text>
</comment>
<dbReference type="Proteomes" id="UP000614811">
    <property type="component" value="Unassembled WGS sequence"/>
</dbReference>
<name>A0A918VSI4_9GAMM</name>
<evidence type="ECO:0000256" key="1">
    <source>
        <dbReference type="SAM" id="Coils"/>
    </source>
</evidence>
<reference evidence="2" key="1">
    <citation type="journal article" date="2014" name="Int. J. Syst. Evol. Microbiol.">
        <title>Complete genome sequence of Corynebacterium casei LMG S-19264T (=DSM 44701T), isolated from a smear-ripened cheese.</title>
        <authorList>
            <consortium name="US DOE Joint Genome Institute (JGI-PGF)"/>
            <person name="Walter F."/>
            <person name="Albersmeier A."/>
            <person name="Kalinowski J."/>
            <person name="Ruckert C."/>
        </authorList>
    </citation>
    <scope>NUCLEOTIDE SEQUENCE</scope>
    <source>
        <strain evidence="2">KCTC 12711</strain>
    </source>
</reference>
<keyword evidence="3" id="KW-1185">Reference proteome</keyword>
<dbReference type="RefSeq" id="WP_189402593.1">
    <property type="nucleotide sequence ID" value="NZ_BMXA01000007.1"/>
</dbReference>
<accession>A0A918VSI4</accession>
<protein>
    <submittedName>
        <fullName evidence="2">Uncharacterized protein</fullName>
    </submittedName>
</protein>
<dbReference type="EMBL" id="BMXA01000007">
    <property type="protein sequence ID" value="GHA18895.1"/>
    <property type="molecule type" value="Genomic_DNA"/>
</dbReference>
<feature type="coiled-coil region" evidence="1">
    <location>
        <begin position="600"/>
        <end position="627"/>
    </location>
</feature>
<keyword evidence="1" id="KW-0175">Coiled coil</keyword>
<organism evidence="2 3">
    <name type="scientific">Arenicella chitinivorans</name>
    <dbReference type="NCBI Taxonomy" id="1329800"/>
    <lineage>
        <taxon>Bacteria</taxon>
        <taxon>Pseudomonadati</taxon>
        <taxon>Pseudomonadota</taxon>
        <taxon>Gammaproteobacteria</taxon>
        <taxon>Arenicellales</taxon>
        <taxon>Arenicellaceae</taxon>
        <taxon>Arenicella</taxon>
    </lineage>
</organism>
<proteinExistence type="predicted"/>
<sequence length="1567" mass="177188">MNKATPQTIERKQVRKLSSSKTIAFGTLLFAITGYGVLAQGSTSNLDLDNIARVDLQPEEINRYSPSYRDYERRLSSKIDRSQNSIALLMLADTLRGSDRHGGNMIAILNDHKNRVSGAVSFKGGRHDFSIGGNLAGRVGSSELVQKVTGVGAEVRAKLDLNLIKRGRELIPTSGRIKEQTGMDYVLGGGGIATRECGSISGEVTAPLAQGLAKGSLGAGGQLCHAYEPSKMTYLGKWVAENQTRLRAIEDGRGDDFQFITEALFRHHVSTCGNLVLAEPQSCGEIETHLNALREGGFLGALPTDIRTEDQIREAFKNEPGNKLLNEFSVEFKREIEELENLIGRELGDMEQQMLALLAGDKKLTESLSEVQLEQVKQGAILEVLADPLVREHLYTQAIIQSQQQLQQRQEVMNNFLRDTSYDSFANGVRTDEEVQDLKDRKFKLDVRQINSEFELRREASLAIQNTLLLLGALSDSPEFQQRVNKAFLLINSASELIRAGQIVSKAISAGNLTSTATLGAISGGAGAALVIVSLLSSSSDSGPSELEVVMDFLEQRLDVVDLKLDQLTRIGLSNSEKLDTLLEAQRTITDVVVQNARNIQASRVDIAQLRQVVESLEHRFDELQSFAQSEFDKATFHRNLIFQEQLKINQDDHMSSIDTIFRKWFSVDAGVINKLNTGKYDDAFIDNVRDQRARLLALITQLGEEKFISSSELVQSDPDKYRLFPAQLLSLYPEFSDQVNSVVLDESYRILSDGLDLIPWRYEEDLKQKHRAIFAPVDTQDFTDLKNPDFLAYAVRNYLTFILALTPEAQQAVGFSDLSEIDAMIGRLSRSKVSAQTLLWQSLTLIQKMMVSWDVQLSSGFESASSLFLTHRRDFDGYIFSSEKLSAKDFKNLGDLEVFVKDLGRDREVVDWLIANSESYVVDELEGDFAEIIQLLESFSDGSFEINPRISEKIDLAEFLSYQRPISHIKALHDAFSQGKLFSKEDLSFLEAFKQKPLLEISPKDIEKLIGLIRSDRQLLRFALEEGLVDLALQRDNQVVDANGDEPGLAKPVAEIEDTTYHSDTVTHKYVETFLGWKYNNTYERYRYDCNGVKINSLDEDYIEQAHYGFPLDEGGLIRGRNINWLLDSRLYPLREEAMIYCIREGEKQNVVDIRPYLLGYYTGYDFYVALRDEERYSDEEFVRKHVMMGNGAKLFYRENSVCRLSVEWRPDNNGVDGVDIGRSIAIDSQYVIGKVDSPFLYASSREVDQVHKKLFAPDGTPLREGFERSCNAYDQSVSYSDHPGKMSAVQVGKPKPAREILSEWRSIDEDNLQVDQSFRKGLIGVFTKRLKEQSVQRVKDIGFYFRNPANYSRDILQLMKTQAPNEISSDDRELLKRVYESRGNNAFFSHPIFEKFNSVLRASDGAGTATQADEIAKKVETIKYERKLPEAIKLFAEWGLGECLYQTPEYFPILALFREPINGITLPQAMEILYDEKQFESYRLAHIVIKTARIRLENRLDQIRDFPPRPINSATRNHPHWDKYLGIDKGEALKIALQSNCEPGHSSILELEEYADLMKEFDLVH</sequence>
<evidence type="ECO:0000313" key="3">
    <source>
        <dbReference type="Proteomes" id="UP000614811"/>
    </source>
</evidence>
<evidence type="ECO:0000313" key="2">
    <source>
        <dbReference type="EMBL" id="GHA18895.1"/>
    </source>
</evidence>